<keyword evidence="1" id="KW-0378">Hydrolase</keyword>
<sequence>MKNLSLSIPKPCSEKWENFSSTTNGALCGSCNKVVVDFTSMSDEALIDFFSKTKGHTCGRFRPDQLTTYTPSVRVKVNPGVTLLKAGLLSLLLVLTSKQASAQNKKPKSTTEAVEKRGRRAVPESTAIQTEKILKGVVLDEANKPMPGVNVVLKGSTTRIYTDVDGRFELSQKVKEGDVIYLYFIGYTSKEYVVSKEAGSDLVIRMACDIMTLGEVAVDAVYAPDQSGARRLWSKVKNLF</sequence>
<dbReference type="Gene3D" id="2.60.40.1120">
    <property type="entry name" value="Carboxypeptidase-like, regulatory domain"/>
    <property type="match status" value="1"/>
</dbReference>
<evidence type="ECO:0000313" key="2">
    <source>
        <dbReference type="Proteomes" id="UP001319200"/>
    </source>
</evidence>
<evidence type="ECO:0000313" key="1">
    <source>
        <dbReference type="EMBL" id="MBT1697006.1"/>
    </source>
</evidence>
<proteinExistence type="predicted"/>
<dbReference type="Proteomes" id="UP001319200">
    <property type="component" value="Unassembled WGS sequence"/>
</dbReference>
<organism evidence="1 2">
    <name type="scientific">Chryseosolibacter histidini</name>
    <dbReference type="NCBI Taxonomy" id="2782349"/>
    <lineage>
        <taxon>Bacteria</taxon>
        <taxon>Pseudomonadati</taxon>
        <taxon>Bacteroidota</taxon>
        <taxon>Cytophagia</taxon>
        <taxon>Cytophagales</taxon>
        <taxon>Chryseotaleaceae</taxon>
        <taxon>Chryseosolibacter</taxon>
    </lineage>
</organism>
<protein>
    <submittedName>
        <fullName evidence="1">Carboxypeptidase-like regulatory domain-containing protein</fullName>
    </submittedName>
</protein>
<dbReference type="SUPFAM" id="SSF49464">
    <property type="entry name" value="Carboxypeptidase regulatory domain-like"/>
    <property type="match status" value="1"/>
</dbReference>
<reference evidence="1 2" key="1">
    <citation type="submission" date="2021-05" db="EMBL/GenBank/DDBJ databases">
        <title>A Polyphasic approach of four new species of the genus Ohtaekwangia: Ohtaekwangia histidinii sp. nov., Ohtaekwangia cretensis sp. nov., Ohtaekwangia indiensis sp. nov., Ohtaekwangia reichenbachii sp. nov. from diverse environment.</title>
        <authorList>
            <person name="Octaviana S."/>
        </authorList>
    </citation>
    <scope>NUCLEOTIDE SEQUENCE [LARGE SCALE GENOMIC DNA]</scope>
    <source>
        <strain evidence="1 2">PWU4</strain>
    </source>
</reference>
<dbReference type="AlphaFoldDB" id="A0AAP2DIJ7"/>
<dbReference type="Pfam" id="PF13715">
    <property type="entry name" value="CarbopepD_reg_2"/>
    <property type="match status" value="1"/>
</dbReference>
<gene>
    <name evidence="1" type="ORF">KK083_08985</name>
</gene>
<dbReference type="GO" id="GO:0004180">
    <property type="term" value="F:carboxypeptidase activity"/>
    <property type="evidence" value="ECO:0007669"/>
    <property type="project" value="UniProtKB-KW"/>
</dbReference>
<name>A0AAP2DIJ7_9BACT</name>
<keyword evidence="1" id="KW-0121">Carboxypeptidase</keyword>
<accession>A0AAP2DIJ7</accession>
<comment type="caution">
    <text evidence="1">The sequence shown here is derived from an EMBL/GenBank/DDBJ whole genome shotgun (WGS) entry which is preliminary data.</text>
</comment>
<dbReference type="EMBL" id="JAHESF010000007">
    <property type="protein sequence ID" value="MBT1697006.1"/>
    <property type="molecule type" value="Genomic_DNA"/>
</dbReference>
<keyword evidence="1" id="KW-0645">Protease</keyword>
<keyword evidence="2" id="KW-1185">Reference proteome</keyword>
<dbReference type="InterPro" id="IPR008969">
    <property type="entry name" value="CarboxyPept-like_regulatory"/>
</dbReference>